<dbReference type="OrthoDB" id="3556553at2"/>
<proteinExistence type="predicted"/>
<gene>
    <name evidence="1" type="ORF">SAMN05216174_101447</name>
</gene>
<protein>
    <recommendedName>
        <fullName evidence="3">Excreted virulence factor EspC, type VII ESX diderm</fullName>
    </recommendedName>
</protein>
<accession>A0A1G6JK80</accession>
<evidence type="ECO:0000313" key="2">
    <source>
        <dbReference type="Proteomes" id="UP000199501"/>
    </source>
</evidence>
<dbReference type="AlphaFoldDB" id="A0A1G6JK80"/>
<organism evidence="1 2">
    <name type="scientific">Actinokineospora iranica</name>
    <dbReference type="NCBI Taxonomy" id="1271860"/>
    <lineage>
        <taxon>Bacteria</taxon>
        <taxon>Bacillati</taxon>
        <taxon>Actinomycetota</taxon>
        <taxon>Actinomycetes</taxon>
        <taxon>Pseudonocardiales</taxon>
        <taxon>Pseudonocardiaceae</taxon>
        <taxon>Actinokineospora</taxon>
    </lineage>
</organism>
<dbReference type="EMBL" id="FMZZ01000001">
    <property type="protein sequence ID" value="SDC19159.1"/>
    <property type="molecule type" value="Genomic_DNA"/>
</dbReference>
<reference evidence="2" key="1">
    <citation type="submission" date="2016-10" db="EMBL/GenBank/DDBJ databases">
        <authorList>
            <person name="Varghese N."/>
            <person name="Submissions S."/>
        </authorList>
    </citation>
    <scope>NUCLEOTIDE SEQUENCE [LARGE SCALE GENOMIC DNA]</scope>
    <source>
        <strain evidence="2">IBRC-M 10403</strain>
    </source>
</reference>
<keyword evidence="2" id="KW-1185">Reference proteome</keyword>
<sequence length="115" mass="12213">MPGFEVQLEQLRRAGRHIAAAAEKADTATTGAGEAEVPAGEPRLGFFDVGDWITGGGPAHAFGDNLGFDGIAWAYQQHVSAVRDQLRRLRESATATSDALAAVVKTYESADLRDD</sequence>
<evidence type="ECO:0000313" key="1">
    <source>
        <dbReference type="EMBL" id="SDC19159.1"/>
    </source>
</evidence>
<dbReference type="Proteomes" id="UP000199501">
    <property type="component" value="Unassembled WGS sequence"/>
</dbReference>
<name>A0A1G6JK80_9PSEU</name>
<dbReference type="RefSeq" id="WP_091447624.1">
    <property type="nucleotide sequence ID" value="NZ_FMZZ01000001.1"/>
</dbReference>
<evidence type="ECO:0008006" key="3">
    <source>
        <dbReference type="Google" id="ProtNLM"/>
    </source>
</evidence>